<dbReference type="AlphaFoldDB" id="A0A011PQ33"/>
<evidence type="ECO:0000256" key="10">
    <source>
        <dbReference type="ARBA" id="ARBA00023136"/>
    </source>
</evidence>
<keyword evidence="9 13" id="KW-1133">Transmembrane helix</keyword>
<dbReference type="Gene3D" id="3.30.70.3040">
    <property type="match status" value="1"/>
</dbReference>
<dbReference type="InterPro" id="IPR047590">
    <property type="entry name" value="FtsX_proteobact-type"/>
</dbReference>
<keyword evidence="17" id="KW-1185">Reference proteome</keyword>
<feature type="domain" description="FtsX extracellular" evidence="15">
    <location>
        <begin position="62"/>
        <end position="153"/>
    </location>
</feature>
<evidence type="ECO:0000256" key="5">
    <source>
        <dbReference type="ARBA" id="ARBA00022475"/>
    </source>
</evidence>
<dbReference type="InterPro" id="IPR040690">
    <property type="entry name" value="FtsX_ECD"/>
</dbReference>
<comment type="function">
    <text evidence="12">Part of the ABC transporter FtsEX involved in cellular division.</text>
</comment>
<evidence type="ECO:0000313" key="16">
    <source>
        <dbReference type="EMBL" id="EXI68439.1"/>
    </source>
</evidence>
<evidence type="ECO:0000256" key="9">
    <source>
        <dbReference type="ARBA" id="ARBA00022989"/>
    </source>
</evidence>
<feature type="domain" description="ABC3 transporter permease C-terminal" evidence="14">
    <location>
        <begin position="176"/>
        <end position="293"/>
    </location>
</feature>
<reference evidence="16" key="1">
    <citation type="submission" date="2014-02" db="EMBL/GenBank/DDBJ databases">
        <title>Expanding our view of genomic diversity in Candidatus Accumulibacter clades.</title>
        <authorList>
            <person name="Skennerton C.T."/>
            <person name="Barr J.J."/>
            <person name="Slater F.R."/>
            <person name="Bond P.L."/>
            <person name="Tyson G.W."/>
        </authorList>
    </citation>
    <scope>NUCLEOTIDE SEQUENCE [LARGE SCALE GENOMIC DNA]</scope>
</reference>
<evidence type="ECO:0000256" key="3">
    <source>
        <dbReference type="ARBA" id="ARBA00011160"/>
    </source>
</evidence>
<feature type="transmembrane region" description="Helical" evidence="13">
    <location>
        <begin position="229"/>
        <end position="252"/>
    </location>
</feature>
<dbReference type="Pfam" id="PF18075">
    <property type="entry name" value="FtsX_ECD"/>
    <property type="match status" value="1"/>
</dbReference>
<evidence type="ECO:0000259" key="14">
    <source>
        <dbReference type="Pfam" id="PF02687"/>
    </source>
</evidence>
<dbReference type="EMBL" id="JFAX01000005">
    <property type="protein sequence ID" value="EXI68439.1"/>
    <property type="molecule type" value="Genomic_DNA"/>
</dbReference>
<evidence type="ECO:0000256" key="6">
    <source>
        <dbReference type="ARBA" id="ARBA00022519"/>
    </source>
</evidence>
<sequence length="299" mass="32287">MSVWLAQHWAAIRDACRRLATAPLNSLLSLLVIGIALTLPAAGWLLLDNLRALTGDAPGVQQISVFLSPEAGKREIAEIEHRLQAGKIGRWRFVAREEALKRLQAAEGMADIVASLPRNPLPDAFVVTPSASQPAELERLAETFSSWPKVAHVQLDSAWVKRFDALLRLGRLIVILLGVLFAAALVTITFNTIRLQILAHAAEIEVARLIGATDAYIQRPLHYFGMLQGALGGLCAALLVAVGFHLLAPLVAELTQLYGTNFTLRGLGAGHVAFLATIGAALGWLGAWISALMHLRRFA</sequence>
<dbReference type="PANTHER" id="PTHR47755:SF1">
    <property type="entry name" value="CELL DIVISION PROTEIN FTSX"/>
    <property type="match status" value="1"/>
</dbReference>
<evidence type="ECO:0000256" key="13">
    <source>
        <dbReference type="SAM" id="Phobius"/>
    </source>
</evidence>
<dbReference type="GO" id="GO:0051301">
    <property type="term" value="P:cell division"/>
    <property type="evidence" value="ECO:0007669"/>
    <property type="project" value="UniProtKB-KW"/>
</dbReference>
<evidence type="ECO:0000256" key="1">
    <source>
        <dbReference type="ARBA" id="ARBA00004429"/>
    </source>
</evidence>
<dbReference type="PATRIC" id="fig|1454001.3.peg.1246"/>
<proteinExistence type="inferred from homology"/>
<keyword evidence="10 12" id="KW-0472">Membrane</keyword>
<evidence type="ECO:0000256" key="7">
    <source>
        <dbReference type="ARBA" id="ARBA00022618"/>
    </source>
</evidence>
<keyword evidence="6 12" id="KW-0997">Cell inner membrane</keyword>
<dbReference type="PANTHER" id="PTHR47755">
    <property type="entry name" value="CELL DIVISION PROTEIN FTSX"/>
    <property type="match status" value="1"/>
</dbReference>
<name>A0A011PQ33_9PROT</name>
<evidence type="ECO:0000256" key="2">
    <source>
        <dbReference type="ARBA" id="ARBA00007379"/>
    </source>
</evidence>
<feature type="transmembrane region" description="Helical" evidence="13">
    <location>
        <begin position="27"/>
        <end position="47"/>
    </location>
</feature>
<evidence type="ECO:0000256" key="4">
    <source>
        <dbReference type="ARBA" id="ARBA00021907"/>
    </source>
</evidence>
<comment type="caution">
    <text evidence="16">The sequence shown here is derived from an EMBL/GenBank/DDBJ whole genome shotgun (WGS) entry which is preliminary data.</text>
</comment>
<organism evidence="16 17">
    <name type="scientific">Candidatus Accumulibacter adjunctus</name>
    <dbReference type="NCBI Taxonomy" id="1454001"/>
    <lineage>
        <taxon>Bacteria</taxon>
        <taxon>Pseudomonadati</taxon>
        <taxon>Pseudomonadota</taxon>
        <taxon>Betaproteobacteria</taxon>
        <taxon>Candidatus Accumulibacter</taxon>
    </lineage>
</organism>
<evidence type="ECO:0000256" key="8">
    <source>
        <dbReference type="ARBA" id="ARBA00022692"/>
    </source>
</evidence>
<feature type="transmembrane region" description="Helical" evidence="13">
    <location>
        <begin position="272"/>
        <end position="295"/>
    </location>
</feature>
<comment type="similarity">
    <text evidence="2 12">Belongs to the ABC-4 integral membrane protein family. FtsX subfamily.</text>
</comment>
<keyword evidence="8 13" id="KW-0812">Transmembrane</keyword>
<dbReference type="GO" id="GO:0005886">
    <property type="term" value="C:plasma membrane"/>
    <property type="evidence" value="ECO:0007669"/>
    <property type="project" value="UniProtKB-SubCell"/>
</dbReference>
<evidence type="ECO:0000256" key="11">
    <source>
        <dbReference type="ARBA" id="ARBA00023306"/>
    </source>
</evidence>
<dbReference type="InterPro" id="IPR004513">
    <property type="entry name" value="FtsX"/>
</dbReference>
<dbReference type="InterPro" id="IPR003838">
    <property type="entry name" value="ABC3_permease_C"/>
</dbReference>
<keyword evidence="5 12" id="KW-1003">Cell membrane</keyword>
<feature type="transmembrane region" description="Helical" evidence="13">
    <location>
        <begin position="169"/>
        <end position="191"/>
    </location>
</feature>
<keyword evidence="11 12" id="KW-0131">Cell cycle</keyword>
<protein>
    <recommendedName>
        <fullName evidence="4 12">Cell division protein FtsX</fullName>
    </recommendedName>
</protein>
<keyword evidence="7 12" id="KW-0132">Cell division</keyword>
<evidence type="ECO:0000256" key="12">
    <source>
        <dbReference type="PIRNR" id="PIRNR003097"/>
    </source>
</evidence>
<comment type="subunit">
    <text evidence="3">Forms a membrane-associated complex with FtsE.</text>
</comment>
<dbReference type="STRING" id="1454001.AW08_01221"/>
<accession>A0A011PQ33</accession>
<dbReference type="PIRSF" id="PIRSF003097">
    <property type="entry name" value="FtsX"/>
    <property type="match status" value="1"/>
</dbReference>
<dbReference type="GO" id="GO:0032153">
    <property type="term" value="C:cell division site"/>
    <property type="evidence" value="ECO:0007669"/>
    <property type="project" value="TreeGrafter"/>
</dbReference>
<dbReference type="Proteomes" id="UP000020218">
    <property type="component" value="Unassembled WGS sequence"/>
</dbReference>
<comment type="subcellular location">
    <subcellularLocation>
        <location evidence="1">Cell inner membrane</location>
        <topology evidence="1">Multi-pass membrane protein</topology>
    </subcellularLocation>
</comment>
<evidence type="ECO:0000259" key="15">
    <source>
        <dbReference type="Pfam" id="PF18075"/>
    </source>
</evidence>
<evidence type="ECO:0000313" key="17">
    <source>
        <dbReference type="Proteomes" id="UP000020218"/>
    </source>
</evidence>
<dbReference type="Pfam" id="PF02687">
    <property type="entry name" value="FtsX"/>
    <property type="match status" value="1"/>
</dbReference>
<dbReference type="NCBIfam" id="TIGR00439">
    <property type="entry name" value="FtsX_Gneg"/>
    <property type="match status" value="1"/>
</dbReference>
<gene>
    <name evidence="16" type="primary">ftsX</name>
    <name evidence="16" type="ORF">AW08_01221</name>
</gene>